<accession>A0AAW4SXX1</accession>
<evidence type="ECO:0000259" key="3">
    <source>
        <dbReference type="Pfam" id="PF12508"/>
    </source>
</evidence>
<keyword evidence="2" id="KW-0812">Transmembrane</keyword>
<gene>
    <name evidence="4" type="primary">traM</name>
    <name evidence="4" type="ORF">LD004_08525</name>
</gene>
<feature type="region of interest" description="Disordered" evidence="1">
    <location>
        <begin position="120"/>
        <end position="170"/>
    </location>
</feature>
<evidence type="ECO:0000313" key="5">
    <source>
        <dbReference type="Proteomes" id="UP001198461"/>
    </source>
</evidence>
<dbReference type="EMBL" id="JAIWYE010000017">
    <property type="protein sequence ID" value="MCA4703661.1"/>
    <property type="molecule type" value="Genomic_DNA"/>
</dbReference>
<feature type="domain" description="Conjugative transposon TraM C-terminal" evidence="3">
    <location>
        <begin position="258"/>
        <end position="409"/>
    </location>
</feature>
<dbReference type="Proteomes" id="UP001198461">
    <property type="component" value="Unassembled WGS sequence"/>
</dbReference>
<dbReference type="InterPro" id="IPR022187">
    <property type="entry name" value="Conjug_transposon_TraM"/>
</dbReference>
<feature type="compositionally biased region" description="Basic and acidic residues" evidence="1">
    <location>
        <begin position="120"/>
        <end position="147"/>
    </location>
</feature>
<dbReference type="NCBIfam" id="TIGR03779">
    <property type="entry name" value="Bac_Flav_CT_M"/>
    <property type="match status" value="1"/>
</dbReference>
<proteinExistence type="predicted"/>
<name>A0AAW4SXX1_9BACE</name>
<protein>
    <submittedName>
        <fullName evidence="4">Conjugative transposon protein TraM</fullName>
    </submittedName>
</protein>
<organism evidence="4 5">
    <name type="scientific">Bacteroides xylanisolvens</name>
    <dbReference type="NCBI Taxonomy" id="371601"/>
    <lineage>
        <taxon>Bacteria</taxon>
        <taxon>Pseudomonadati</taxon>
        <taxon>Bacteroidota</taxon>
        <taxon>Bacteroidia</taxon>
        <taxon>Bacteroidales</taxon>
        <taxon>Bacteroidaceae</taxon>
        <taxon>Bacteroides</taxon>
    </lineage>
</organism>
<feature type="compositionally biased region" description="Basic and acidic residues" evidence="1">
    <location>
        <begin position="158"/>
        <end position="169"/>
    </location>
</feature>
<dbReference type="RefSeq" id="WP_225450730.1">
    <property type="nucleotide sequence ID" value="NZ_JAIWXB010000015.1"/>
</dbReference>
<dbReference type="InterPro" id="IPR055407">
    <property type="entry name" value="TraM_C"/>
</dbReference>
<evidence type="ECO:0000256" key="2">
    <source>
        <dbReference type="SAM" id="Phobius"/>
    </source>
</evidence>
<evidence type="ECO:0000313" key="4">
    <source>
        <dbReference type="EMBL" id="MCA4703661.1"/>
    </source>
</evidence>
<keyword evidence="2" id="KW-0472">Membrane</keyword>
<feature type="transmembrane region" description="Helical" evidence="2">
    <location>
        <begin position="12"/>
        <end position="31"/>
    </location>
</feature>
<dbReference type="AlphaFoldDB" id="A0AAW4SXX1"/>
<feature type="region of interest" description="Disordered" evidence="1">
    <location>
        <begin position="85"/>
        <end position="108"/>
    </location>
</feature>
<sequence>MITDKINLKQPKYMLPAILYPLLLITGYLVFDIFDTETAEKPNELQTTEFLNPELPQAQIQNDGIGGKYESMVKSYGKIQDYSAVENIDRDNQEEDKEDYDSKYSKDDLALLDMEAAQRTEELEKQQRSQEMQEKLRQSAEKGKKLLTDSTDLQPLSEEERLARSKQREQGALAELQKALAEARLNGQKNTEGVMDMAENTDNEGNGHTAMKGKIEVNGNEVNRIDDAATSSTVVKLVKKPSDYFHTLAENEPEPKLIKAIIDEDIKAVDGSRVRLRLLDDVEIGEQIVSKGAYLYATMNGFGGQRVKGNVKSLMVADELQKVNLSIYDTDGLEGLYVPSSTFRETSKDVASSALGSNVNMNNGTGGNSFTQWGMQAVQNAYQRTSNAVSKSVKKNKAKLKYGTFVYLVNDKEKKSTER</sequence>
<keyword evidence="2" id="KW-1133">Transmembrane helix</keyword>
<reference evidence="4" key="1">
    <citation type="submission" date="2023-08" db="EMBL/GenBank/DDBJ databases">
        <title>Mucin Metabolism Genes Underlie the Key Renovations of Bacteroides xylanisolvens Genomes in Captive Great Apes.</title>
        <authorList>
            <person name="Nishida A.H."/>
        </authorList>
    </citation>
    <scope>NUCLEOTIDE SEQUENCE</scope>
    <source>
        <strain evidence="4">P13.H9</strain>
    </source>
</reference>
<comment type="caution">
    <text evidence="4">The sequence shown here is derived from an EMBL/GenBank/DDBJ whole genome shotgun (WGS) entry which is preliminary data.</text>
</comment>
<evidence type="ECO:0000256" key="1">
    <source>
        <dbReference type="SAM" id="MobiDB-lite"/>
    </source>
</evidence>
<dbReference type="Pfam" id="PF12508">
    <property type="entry name" value="Transposon_TraM"/>
    <property type="match status" value="1"/>
</dbReference>